<keyword evidence="8" id="KW-1185">Reference proteome</keyword>
<organism evidence="7 8">
    <name type="scientific">Halteria grandinella</name>
    <dbReference type="NCBI Taxonomy" id="5974"/>
    <lineage>
        <taxon>Eukaryota</taxon>
        <taxon>Sar</taxon>
        <taxon>Alveolata</taxon>
        <taxon>Ciliophora</taxon>
        <taxon>Intramacronucleata</taxon>
        <taxon>Spirotrichea</taxon>
        <taxon>Stichotrichia</taxon>
        <taxon>Sporadotrichida</taxon>
        <taxon>Halteriidae</taxon>
        <taxon>Halteria</taxon>
    </lineage>
</organism>
<dbReference type="PANTHER" id="PTHR10159:SF519">
    <property type="entry name" value="DUAL SPECIFICITY PROTEIN PHOSPHATASE MPK3"/>
    <property type="match status" value="1"/>
</dbReference>
<evidence type="ECO:0000256" key="4">
    <source>
        <dbReference type="ARBA" id="ARBA00022912"/>
    </source>
</evidence>
<dbReference type="EMBL" id="RRYP01015736">
    <property type="protein sequence ID" value="TNV75372.1"/>
    <property type="molecule type" value="Genomic_DNA"/>
</dbReference>
<dbReference type="PROSITE" id="PS50056">
    <property type="entry name" value="TYR_PHOSPHATASE_2"/>
    <property type="match status" value="1"/>
</dbReference>
<name>A0A8J8NHV4_HALGN</name>
<dbReference type="SUPFAM" id="SSF52799">
    <property type="entry name" value="(Phosphotyrosine protein) phosphatases II"/>
    <property type="match status" value="1"/>
</dbReference>
<evidence type="ECO:0000313" key="7">
    <source>
        <dbReference type="EMBL" id="TNV75372.1"/>
    </source>
</evidence>
<dbReference type="InterPro" id="IPR020422">
    <property type="entry name" value="TYR_PHOSPHATASE_DUAL_dom"/>
</dbReference>
<dbReference type="GO" id="GO:0017017">
    <property type="term" value="F:MAP kinase tyrosine/serine/threonine phosphatase activity"/>
    <property type="evidence" value="ECO:0007669"/>
    <property type="project" value="TreeGrafter"/>
</dbReference>
<dbReference type="Pfam" id="PF00782">
    <property type="entry name" value="DSPc"/>
    <property type="match status" value="1"/>
</dbReference>
<dbReference type="PROSITE" id="PS00383">
    <property type="entry name" value="TYR_PHOSPHATASE_1"/>
    <property type="match status" value="1"/>
</dbReference>
<feature type="domain" description="Tyrosine-protein phosphatase" evidence="5">
    <location>
        <begin position="1"/>
        <end position="119"/>
    </location>
</feature>
<comment type="similarity">
    <text evidence="1">Belongs to the protein-tyrosine phosphatase family. Non-receptor class dual specificity subfamily.</text>
</comment>
<dbReference type="EC" id="3.1.3.48" evidence="2"/>
<dbReference type="InterPro" id="IPR016130">
    <property type="entry name" value="Tyr_Pase_AS"/>
</dbReference>
<evidence type="ECO:0000313" key="8">
    <source>
        <dbReference type="Proteomes" id="UP000785679"/>
    </source>
</evidence>
<evidence type="ECO:0000259" key="5">
    <source>
        <dbReference type="PROSITE" id="PS50054"/>
    </source>
</evidence>
<protein>
    <recommendedName>
        <fullName evidence="2">protein-tyrosine-phosphatase</fullName>
        <ecNumber evidence="2">3.1.3.48</ecNumber>
    </recommendedName>
</protein>
<dbReference type="GO" id="GO:0008330">
    <property type="term" value="F:protein tyrosine/threonine phosphatase activity"/>
    <property type="evidence" value="ECO:0007669"/>
    <property type="project" value="TreeGrafter"/>
</dbReference>
<dbReference type="GO" id="GO:0033550">
    <property type="term" value="F:MAP kinase tyrosine phosphatase activity"/>
    <property type="evidence" value="ECO:0007669"/>
    <property type="project" value="TreeGrafter"/>
</dbReference>
<evidence type="ECO:0000256" key="3">
    <source>
        <dbReference type="ARBA" id="ARBA00022801"/>
    </source>
</evidence>
<dbReference type="AlphaFoldDB" id="A0A8J8NHV4"/>
<dbReference type="GO" id="GO:0043409">
    <property type="term" value="P:negative regulation of MAPK cascade"/>
    <property type="evidence" value="ECO:0007669"/>
    <property type="project" value="TreeGrafter"/>
</dbReference>
<feature type="domain" description="Tyrosine specific protein phosphatases" evidence="6">
    <location>
        <begin position="45"/>
        <end position="98"/>
    </location>
</feature>
<dbReference type="InterPro" id="IPR000340">
    <property type="entry name" value="Dual-sp_phosphatase_cat-dom"/>
</dbReference>
<comment type="caution">
    <text evidence="7">The sequence shown here is derived from an EMBL/GenBank/DDBJ whole genome shotgun (WGS) entry which is preliminary data.</text>
</comment>
<evidence type="ECO:0000259" key="6">
    <source>
        <dbReference type="PROSITE" id="PS50056"/>
    </source>
</evidence>
<dbReference type="InterPro" id="IPR029021">
    <property type="entry name" value="Prot-tyrosine_phosphatase-like"/>
</dbReference>
<dbReference type="Proteomes" id="UP000785679">
    <property type="component" value="Unassembled WGS sequence"/>
</dbReference>
<keyword evidence="4" id="KW-0904">Protein phosphatase</keyword>
<proteinExistence type="inferred from homology"/>
<reference evidence="7" key="1">
    <citation type="submission" date="2019-06" db="EMBL/GenBank/DDBJ databases">
        <authorList>
            <person name="Zheng W."/>
        </authorList>
    </citation>
    <scope>NUCLEOTIDE SEQUENCE</scope>
    <source>
        <strain evidence="7">QDHG01</strain>
    </source>
</reference>
<dbReference type="OrthoDB" id="10252009at2759"/>
<dbReference type="PANTHER" id="PTHR10159">
    <property type="entry name" value="DUAL SPECIFICITY PROTEIN PHOSPHATASE"/>
    <property type="match status" value="1"/>
</dbReference>
<evidence type="ECO:0000256" key="2">
    <source>
        <dbReference type="ARBA" id="ARBA00013064"/>
    </source>
</evidence>
<dbReference type="PROSITE" id="PS50054">
    <property type="entry name" value="TYR_PHOSPHATASE_DUAL"/>
    <property type="match status" value="1"/>
</dbReference>
<keyword evidence="3" id="KW-0378">Hydrolase</keyword>
<sequence length="124" mass="14015">MKAEAVLIVSDECEPVFTDGSIEYKQVEIMDEEGEDVKGLFRDCIQFIDRVVQKEGKTILVHCAAGVSRSASVVIAYIMFSRKIPLKEAHAFVLEKSPCIKPNTSFMKQLQVFEDELTKEGHYI</sequence>
<dbReference type="InterPro" id="IPR000387">
    <property type="entry name" value="Tyr_Pase_dom"/>
</dbReference>
<evidence type="ECO:0000256" key="1">
    <source>
        <dbReference type="ARBA" id="ARBA00008601"/>
    </source>
</evidence>
<accession>A0A8J8NHV4</accession>
<dbReference type="GO" id="GO:0005737">
    <property type="term" value="C:cytoplasm"/>
    <property type="evidence" value="ECO:0007669"/>
    <property type="project" value="TreeGrafter"/>
</dbReference>
<dbReference type="SMART" id="SM00195">
    <property type="entry name" value="DSPc"/>
    <property type="match status" value="1"/>
</dbReference>
<gene>
    <name evidence="7" type="ORF">FGO68_gene6679</name>
</gene>
<dbReference type="Gene3D" id="3.90.190.10">
    <property type="entry name" value="Protein tyrosine phosphatase superfamily"/>
    <property type="match status" value="1"/>
</dbReference>
<dbReference type="CDD" id="cd14498">
    <property type="entry name" value="DSP"/>
    <property type="match status" value="1"/>
</dbReference>